<accession>A0ABD4Z665</accession>
<sequence>MEFEQRQGFRSTFFFRPFYDDGISVELYADVVSELRRGGWEVDLHANSIVAMDTSAKGRNQSM</sequence>
<organism evidence="1 2">
    <name type="scientific">Ignisphaera cupida</name>
    <dbReference type="NCBI Taxonomy" id="3050454"/>
    <lineage>
        <taxon>Archaea</taxon>
        <taxon>Thermoproteota</taxon>
        <taxon>Thermoprotei</taxon>
        <taxon>Desulfurococcales</taxon>
        <taxon>Desulfurococcaceae</taxon>
        <taxon>Ignisphaera</taxon>
    </lineage>
</organism>
<dbReference type="RefSeq" id="WP_285273787.1">
    <property type="nucleotide sequence ID" value="NZ_JASNVW010000003.1"/>
</dbReference>
<comment type="caution">
    <text evidence="1">The sequence shown here is derived from an EMBL/GenBank/DDBJ whole genome shotgun (WGS) entry which is preliminary data.</text>
</comment>
<dbReference type="EMBL" id="JASNVW010000003">
    <property type="protein sequence ID" value="MDK6028801.1"/>
    <property type="molecule type" value="Genomic_DNA"/>
</dbReference>
<reference evidence="1 2" key="1">
    <citation type="submission" date="2023-05" db="EMBL/GenBank/DDBJ databases">
        <title>A new hyperthermophilic archaea 'Ignisphaera cupida' sp. nov. and description of the family 'Ignisphaeraceae' fam. nov.</title>
        <authorList>
            <person name="Podosokorskaya O.A."/>
            <person name="Elcheninov A.G."/>
            <person name="Klukina A."/>
            <person name="Merkel A.Y."/>
        </authorList>
    </citation>
    <scope>NUCLEOTIDE SEQUENCE [LARGE SCALE GENOMIC DNA]</scope>
    <source>
        <strain evidence="1 2">4213-co</strain>
    </source>
</reference>
<keyword evidence="2" id="KW-1185">Reference proteome</keyword>
<gene>
    <name evidence="1" type="ORF">QPL79_05440</name>
</gene>
<evidence type="ECO:0000313" key="2">
    <source>
        <dbReference type="Proteomes" id="UP001529235"/>
    </source>
</evidence>
<evidence type="ECO:0000313" key="1">
    <source>
        <dbReference type="EMBL" id="MDK6028801.1"/>
    </source>
</evidence>
<protein>
    <submittedName>
        <fullName evidence="1">Uncharacterized protein</fullName>
    </submittedName>
</protein>
<name>A0ABD4Z665_9CREN</name>
<proteinExistence type="predicted"/>
<dbReference type="Proteomes" id="UP001529235">
    <property type="component" value="Unassembled WGS sequence"/>
</dbReference>
<dbReference type="AlphaFoldDB" id="A0ABD4Z665"/>